<dbReference type="InterPro" id="IPR020845">
    <property type="entry name" value="AMP-binding_CS"/>
</dbReference>
<evidence type="ECO:0000259" key="3">
    <source>
        <dbReference type="Pfam" id="PF00501"/>
    </source>
</evidence>
<evidence type="ECO:0000313" key="5">
    <source>
        <dbReference type="EMBL" id="KAF7371224.1"/>
    </source>
</evidence>
<keyword evidence="6" id="KW-1185">Reference proteome</keyword>
<evidence type="ECO:0000256" key="1">
    <source>
        <dbReference type="ARBA" id="ARBA00022450"/>
    </source>
</evidence>
<dbReference type="Proteomes" id="UP000623467">
    <property type="component" value="Unassembled WGS sequence"/>
</dbReference>
<dbReference type="Gene3D" id="3.40.50.12780">
    <property type="entry name" value="N-terminal domain of ligase-like"/>
    <property type="match status" value="1"/>
</dbReference>
<proteinExistence type="predicted"/>
<organism evidence="5 6">
    <name type="scientific">Mycena sanguinolenta</name>
    <dbReference type="NCBI Taxonomy" id="230812"/>
    <lineage>
        <taxon>Eukaryota</taxon>
        <taxon>Fungi</taxon>
        <taxon>Dikarya</taxon>
        <taxon>Basidiomycota</taxon>
        <taxon>Agaricomycotina</taxon>
        <taxon>Agaricomycetes</taxon>
        <taxon>Agaricomycetidae</taxon>
        <taxon>Agaricales</taxon>
        <taxon>Marasmiineae</taxon>
        <taxon>Mycenaceae</taxon>
        <taxon>Mycena</taxon>
    </lineage>
</organism>
<dbReference type="Pfam" id="PF07993">
    <property type="entry name" value="NAD_binding_4"/>
    <property type="match status" value="1"/>
</dbReference>
<evidence type="ECO:0000259" key="4">
    <source>
        <dbReference type="Pfam" id="PF07993"/>
    </source>
</evidence>
<feature type="domain" description="Thioester reductase (TE)" evidence="4">
    <location>
        <begin position="691"/>
        <end position="909"/>
    </location>
</feature>
<name>A0A8H6Z614_9AGAR</name>
<feature type="domain" description="AMP-dependent synthetase/ligase" evidence="3">
    <location>
        <begin position="10"/>
        <end position="347"/>
    </location>
</feature>
<dbReference type="InterPro" id="IPR000873">
    <property type="entry name" value="AMP-dep_synth/lig_dom"/>
</dbReference>
<dbReference type="InterPro" id="IPR036291">
    <property type="entry name" value="NAD(P)-bd_dom_sf"/>
</dbReference>
<dbReference type="InterPro" id="IPR051414">
    <property type="entry name" value="Adenylate-forming_Reductase"/>
</dbReference>
<dbReference type="SUPFAM" id="SSF51735">
    <property type="entry name" value="NAD(P)-binding Rossmann-fold domains"/>
    <property type="match status" value="1"/>
</dbReference>
<evidence type="ECO:0000313" key="6">
    <source>
        <dbReference type="Proteomes" id="UP000623467"/>
    </source>
</evidence>
<keyword evidence="1" id="KW-0596">Phosphopantetheine</keyword>
<evidence type="ECO:0000256" key="2">
    <source>
        <dbReference type="ARBA" id="ARBA00022553"/>
    </source>
</evidence>
<dbReference type="AlphaFoldDB" id="A0A8H6Z614"/>
<dbReference type="OrthoDB" id="429813at2759"/>
<accession>A0A8H6Z614</accession>
<dbReference type="PANTHER" id="PTHR43439">
    <property type="entry name" value="PHENYLACETATE-COENZYME A LIGASE"/>
    <property type="match status" value="1"/>
</dbReference>
<dbReference type="Gene3D" id="3.40.50.720">
    <property type="entry name" value="NAD(P)-binding Rossmann-like Domain"/>
    <property type="match status" value="1"/>
</dbReference>
<sequence length="1064" mass="116021">MNIPQTVAHNCETNPSGSFYIYAEPSSSEPVTITQLEFGRATHRAASIVRPQGRGSDGQVVAIIALSDTMLYHAVLVGLMTANLIPFPISPRNSPAGIFGLLRASSCHRIIATCTTLAPLIAAIQQHVTEVDPTFAFTVEEIPLLSEVYPNLGAETTECSFQPYTSSGQSLAPSLDNIALYMHSSGSTGFPKAIAQTHRALLGWTTLPPVADARLYLEKPMANMGLPSFHLFGITCQLLQPLCGTPAAIYPPIATSPSALPVIPTPDNIIEHARKTKCRSLTAVPALLAAWSKSPETVAYLATLHTIIWSGGPLPQRIGDGLANAGVHMVSGYGATETGAITFMTHAKEDVKEWAWFQLADIVKVRWVPQGDGTFECQILTSETYAPSVENLPDVRGYAMSDLCVNHPQKKHLWRVVGRIDDAIVHTSGEKTVPAPMEDIVLSSPLVAGAVVFGTERPQTGILIETVPTFQIDVKDVAQVAELRNKIWPIIEEANTIAPGFSRIFKEMILFSSQDKPLPRAAKGSVLRKAALALYAEEINSIFQTVEEQTSSINSIKPPSAWEVAILEPWLLELAKNVCNNSVISITRNLFQQGFDSLTATIFRLRIIRTLRSLEEPVFVRAATAIEQNLVYSRPTITELSTYIQGLVAGNVTDEVDTRTQIEALITKYTAGLESTSILPPYVGDPGVVLLTGSTGTLGSHILALLLKDDRVRTIYALNRPSTARTLVKRHLDIFKERSLNRALLDSPKLVLLEGQTSERNLGLNKALYEEIQKSVTVIIHNAWTVDFRMVLAAFEPQIQGTRHLIDLAQSSPNPPRFIFASSIASAQSWDFSKGPCPEELLPDGTLALPGYGQSKYVVEHIVAKSGLDVTSLRIGHIYSALPTGAWETHDWVPIMVKTSIALGRLPLASGLSLFCPPHGAVAQAIIDVAFSPSSERLPSALNMIHPQPEAWNFVMNCIRDALLKPNNGAKDLKLVNFADWYAALEACEVRGDELAQDIPGLKLLGLFSRMADIAEEWCDGKSGGVRYSTEKMLTISPAMRNPEHITQEQVEAWVGYWRATGFI</sequence>
<dbReference type="SUPFAM" id="SSF56801">
    <property type="entry name" value="Acetyl-CoA synthetase-like"/>
    <property type="match status" value="1"/>
</dbReference>
<gene>
    <name evidence="5" type="ORF">MSAN_00758100</name>
</gene>
<protein>
    <submittedName>
        <fullName evidence="5">Non-canonical non-ribosomal peptide synthetase FUB8</fullName>
    </submittedName>
</protein>
<keyword evidence="2" id="KW-0597">Phosphoprotein</keyword>
<dbReference type="EMBL" id="JACAZH010000004">
    <property type="protein sequence ID" value="KAF7371224.1"/>
    <property type="molecule type" value="Genomic_DNA"/>
</dbReference>
<dbReference type="InterPro" id="IPR042099">
    <property type="entry name" value="ANL_N_sf"/>
</dbReference>
<reference evidence="5" key="1">
    <citation type="submission" date="2020-05" db="EMBL/GenBank/DDBJ databases">
        <title>Mycena genomes resolve the evolution of fungal bioluminescence.</title>
        <authorList>
            <person name="Tsai I.J."/>
        </authorList>
    </citation>
    <scope>NUCLEOTIDE SEQUENCE</scope>
    <source>
        <strain evidence="5">160909Yilan</strain>
    </source>
</reference>
<comment type="caution">
    <text evidence="5">The sequence shown here is derived from an EMBL/GenBank/DDBJ whole genome shotgun (WGS) entry which is preliminary data.</text>
</comment>
<dbReference type="PANTHER" id="PTHR43439:SF2">
    <property type="entry name" value="ENZYME, PUTATIVE (JCVI)-RELATED"/>
    <property type="match status" value="1"/>
</dbReference>
<dbReference type="Pfam" id="PF23562">
    <property type="entry name" value="AMP-binding_C_3"/>
    <property type="match status" value="1"/>
</dbReference>
<dbReference type="InterPro" id="IPR013120">
    <property type="entry name" value="FAR_NAD-bd"/>
</dbReference>
<dbReference type="Pfam" id="PF00501">
    <property type="entry name" value="AMP-binding"/>
    <property type="match status" value="1"/>
</dbReference>
<dbReference type="PROSITE" id="PS00455">
    <property type="entry name" value="AMP_BINDING"/>
    <property type="match status" value="1"/>
</dbReference>